<dbReference type="InterPro" id="IPR032710">
    <property type="entry name" value="NTF2-like_dom_sf"/>
</dbReference>
<dbReference type="SUPFAM" id="SSF54427">
    <property type="entry name" value="NTF2-like"/>
    <property type="match status" value="1"/>
</dbReference>
<dbReference type="Proteomes" id="UP001203607">
    <property type="component" value="Unassembled WGS sequence"/>
</dbReference>
<dbReference type="EMBL" id="JAMFMA010000005">
    <property type="protein sequence ID" value="MCL6275586.1"/>
    <property type="molecule type" value="Genomic_DNA"/>
</dbReference>
<name>A0ABT0PWQ0_9FLAO</name>
<proteinExistence type="predicted"/>
<dbReference type="InterPro" id="IPR037401">
    <property type="entry name" value="SnoaL-like"/>
</dbReference>
<feature type="domain" description="SnoaL-like" evidence="1">
    <location>
        <begin position="34"/>
        <end position="150"/>
    </location>
</feature>
<dbReference type="Pfam" id="PF12680">
    <property type="entry name" value="SnoaL_2"/>
    <property type="match status" value="1"/>
</dbReference>
<protein>
    <submittedName>
        <fullName evidence="2">Ester cyclase</fullName>
    </submittedName>
</protein>
<accession>A0ABT0PWQ0</accession>
<organism evidence="2 3">
    <name type="scientific">Flagellimonas spongiicola</name>
    <dbReference type="NCBI Taxonomy" id="2942208"/>
    <lineage>
        <taxon>Bacteria</taxon>
        <taxon>Pseudomonadati</taxon>
        <taxon>Bacteroidota</taxon>
        <taxon>Flavobacteriia</taxon>
        <taxon>Flavobacteriales</taxon>
        <taxon>Flavobacteriaceae</taxon>
        <taxon>Flagellimonas</taxon>
    </lineage>
</organism>
<dbReference type="Gene3D" id="3.10.450.50">
    <property type="match status" value="1"/>
</dbReference>
<gene>
    <name evidence="2" type="ORF">M3P19_16345</name>
</gene>
<keyword evidence="3" id="KW-1185">Reference proteome</keyword>
<dbReference type="RefSeq" id="WP_249658775.1">
    <property type="nucleotide sequence ID" value="NZ_JAMFMA010000005.1"/>
</dbReference>
<evidence type="ECO:0000313" key="3">
    <source>
        <dbReference type="Proteomes" id="UP001203607"/>
    </source>
</evidence>
<sequence length="170" mass="19267">MKKTMVLILGITLLGIHMNAQNETKSIEELALGYMAAYSEWNPQKMGTYYEDSVQFKDPTALEVFGPKFNVKGKDKLVELMAGIFPDGPPEYVNFAVKEYFVSGTYAVVNSTFELVLPKQWYGEAADGEIFVSVPITTILRFKDGKLVSHQDYVDYNNYQKQIKLQLKEG</sequence>
<evidence type="ECO:0000259" key="1">
    <source>
        <dbReference type="Pfam" id="PF12680"/>
    </source>
</evidence>
<comment type="caution">
    <text evidence="2">The sequence shown here is derived from an EMBL/GenBank/DDBJ whole genome shotgun (WGS) entry which is preliminary data.</text>
</comment>
<reference evidence="2 3" key="1">
    <citation type="submission" date="2022-05" db="EMBL/GenBank/DDBJ databases">
        <authorList>
            <person name="Park J.-S."/>
        </authorList>
    </citation>
    <scope>NUCLEOTIDE SEQUENCE [LARGE SCALE GENOMIC DNA]</scope>
    <source>
        <strain evidence="2 3">2012CJ35-5</strain>
    </source>
</reference>
<evidence type="ECO:0000313" key="2">
    <source>
        <dbReference type="EMBL" id="MCL6275586.1"/>
    </source>
</evidence>